<proteinExistence type="predicted"/>
<dbReference type="Proteomes" id="UP000201244">
    <property type="component" value="Segment"/>
</dbReference>
<dbReference type="PROSITE" id="PS51657">
    <property type="entry name" value="PSRV_HELICASE"/>
    <property type="match status" value="1"/>
</dbReference>
<evidence type="ECO:0000313" key="3">
    <source>
        <dbReference type="Proteomes" id="UP000201244"/>
    </source>
</evidence>
<evidence type="ECO:0000259" key="1">
    <source>
        <dbReference type="PROSITE" id="PS51657"/>
    </source>
</evidence>
<accession>G5CCW6</accession>
<dbReference type="KEGG" id="vg:11266128"/>
<dbReference type="Pfam" id="PF01443">
    <property type="entry name" value="Viral_helicase1"/>
    <property type="match status" value="1"/>
</dbReference>
<dbReference type="OrthoDB" id="16070at10239"/>
<feature type="domain" description="(+)RNA virus helicase C-terminal" evidence="1">
    <location>
        <begin position="1"/>
        <end position="228"/>
    </location>
</feature>
<dbReference type="EMBL" id="JN039374">
    <property type="protein sequence ID" value="AEQ35301.1"/>
    <property type="molecule type" value="Genomic_RNA"/>
</dbReference>
<keyword evidence="3" id="KW-1185">Reference proteome</keyword>
<evidence type="ECO:0000313" key="2">
    <source>
        <dbReference type="EMBL" id="AEQ35301.1"/>
    </source>
</evidence>
<reference evidence="2 3" key="1">
    <citation type="journal article" date="2011" name="Arch. Virol.">
        <title>Mirabilis jalapa mottle virus: a new carlavirus infecting four o'clocks.</title>
        <authorList>
            <person name="Hatlestad G.J."/>
            <person name="Elam L."/>
            <person name="Gonzalez A."/>
            <person name="Lloyd A.M."/>
        </authorList>
    </citation>
    <scope>NUCLEOTIDE SEQUENCE [LARGE SCALE GENOMIC DNA]</scope>
</reference>
<dbReference type="InterPro" id="IPR027351">
    <property type="entry name" value="(+)RNA_virus_helicase_core_dom"/>
</dbReference>
<dbReference type="RefSeq" id="YP_004901681.1">
    <property type="nucleotide sequence ID" value="NC_016080.1"/>
</dbReference>
<dbReference type="GO" id="GO:0005524">
    <property type="term" value="F:ATP binding"/>
    <property type="evidence" value="ECO:0007669"/>
    <property type="project" value="InterPro"/>
</dbReference>
<dbReference type="GeneID" id="11266128"/>
<name>G5CCW6_9VIRU</name>
<organism evidence="2 3">
    <name type="scientific">Mirabilis jalapa mottle virus</name>
    <dbReference type="NCBI Taxonomy" id="1093773"/>
    <lineage>
        <taxon>Viruses</taxon>
        <taxon>Riboviria</taxon>
        <taxon>Orthornavirae</taxon>
        <taxon>Kitrinoviricota</taxon>
        <taxon>Alsuviricetes</taxon>
        <taxon>Tymovirales</taxon>
        <taxon>Betaflexiviridae</taxon>
        <taxon>Quinvirinae</taxon>
        <taxon>Carlavirus</taxon>
        <taxon>Carlavirus mirabilis</taxon>
    </lineage>
</organism>
<sequence>MDVLVDILNKYNFVRHSTLLSIPIVIHSVPGAGKSSLIRELIHKDCRFTAVTYGEEDPPTISGVRIQKATPENSVGEFLLVDEYLAAEDIPKAFALFADPLQVTSRNALRAHFTKTRSHRFGRSTAQLLRDLAFEVEADQEDSVQVADLYQVDPRDQILYHEREVGDLLRAHGVAATCIEEARGRTFESVTFVTSSNSPIDRASAFQCLTRHKKSLLILCPNATYTAC</sequence>
<protein>
    <submittedName>
        <fullName evidence="2">Triple gene block 1 protein</fullName>
    </submittedName>
</protein>